<gene>
    <name evidence="1" type="ORF">CY0110_16462</name>
</gene>
<name>A3IHX4_9CHRO</name>
<protein>
    <submittedName>
        <fullName evidence="1">Uncharacterized protein</fullName>
    </submittedName>
</protein>
<proteinExistence type="predicted"/>
<sequence>MRGQVHRLALQQSDLKISRQLTKK</sequence>
<organism evidence="1 2">
    <name type="scientific">Crocosphaera chwakensis CCY0110</name>
    <dbReference type="NCBI Taxonomy" id="391612"/>
    <lineage>
        <taxon>Bacteria</taxon>
        <taxon>Bacillati</taxon>
        <taxon>Cyanobacteriota</taxon>
        <taxon>Cyanophyceae</taxon>
        <taxon>Oscillatoriophycideae</taxon>
        <taxon>Chroococcales</taxon>
        <taxon>Aphanothecaceae</taxon>
        <taxon>Crocosphaera</taxon>
        <taxon>Crocosphaera chwakensis</taxon>
    </lineage>
</organism>
<keyword evidence="2" id="KW-1185">Reference proteome</keyword>
<evidence type="ECO:0000313" key="1">
    <source>
        <dbReference type="EMBL" id="EAZ93406.1"/>
    </source>
</evidence>
<dbReference type="EMBL" id="AAXW01000002">
    <property type="protein sequence ID" value="EAZ93406.1"/>
    <property type="molecule type" value="Genomic_DNA"/>
</dbReference>
<evidence type="ECO:0000313" key="2">
    <source>
        <dbReference type="Proteomes" id="UP000003781"/>
    </source>
</evidence>
<comment type="caution">
    <text evidence="1">The sequence shown here is derived from an EMBL/GenBank/DDBJ whole genome shotgun (WGS) entry which is preliminary data.</text>
</comment>
<dbReference type="Proteomes" id="UP000003781">
    <property type="component" value="Unassembled WGS sequence"/>
</dbReference>
<accession>A3IHX4</accession>
<reference evidence="1 2" key="1">
    <citation type="submission" date="2007-03" db="EMBL/GenBank/DDBJ databases">
        <authorList>
            <person name="Stal L."/>
            <person name="Ferriera S."/>
            <person name="Johnson J."/>
            <person name="Kravitz S."/>
            <person name="Beeson K."/>
            <person name="Sutton G."/>
            <person name="Rogers Y.-H."/>
            <person name="Friedman R."/>
            <person name="Frazier M."/>
            <person name="Venter J.C."/>
        </authorList>
    </citation>
    <scope>NUCLEOTIDE SEQUENCE [LARGE SCALE GENOMIC DNA]</scope>
    <source>
        <strain evidence="1 2">CCY0110</strain>
    </source>
</reference>
<dbReference type="AlphaFoldDB" id="A3IHX4"/>